<sequence>MCSLFWGCIVSSVWTSSNVASSASSAAQAPHEHHFHGSKHHSVPISIYRSPGPLRGGHAGATYIFGKSGGLILYTWPANDRPSTRTDRLAVGFSTTVKDGILVRIDSAPGLGDFLQLHIVSIDPCLY</sequence>
<evidence type="ECO:0000313" key="3">
    <source>
        <dbReference type="Proteomes" id="UP000050525"/>
    </source>
</evidence>
<evidence type="ECO:0000256" key="1">
    <source>
        <dbReference type="SAM" id="SignalP"/>
    </source>
</evidence>
<dbReference type="InterPro" id="IPR013320">
    <property type="entry name" value="ConA-like_dom_sf"/>
</dbReference>
<organism evidence="2 3">
    <name type="scientific">Alligator mississippiensis</name>
    <name type="common">American alligator</name>
    <dbReference type="NCBI Taxonomy" id="8496"/>
    <lineage>
        <taxon>Eukaryota</taxon>
        <taxon>Metazoa</taxon>
        <taxon>Chordata</taxon>
        <taxon>Craniata</taxon>
        <taxon>Vertebrata</taxon>
        <taxon>Euteleostomi</taxon>
        <taxon>Archelosauria</taxon>
        <taxon>Archosauria</taxon>
        <taxon>Crocodylia</taxon>
        <taxon>Alligatoridae</taxon>
        <taxon>Alligatorinae</taxon>
        <taxon>Alligator</taxon>
    </lineage>
</organism>
<dbReference type="EMBL" id="AKHW03006558">
    <property type="protein sequence ID" value="KYO19764.1"/>
    <property type="molecule type" value="Genomic_DNA"/>
</dbReference>
<dbReference type="STRING" id="8496.A0A151M5H3"/>
<dbReference type="SUPFAM" id="SSF49899">
    <property type="entry name" value="Concanavalin A-like lectins/glucanases"/>
    <property type="match status" value="1"/>
</dbReference>
<accession>A0A151M5H3</accession>
<reference evidence="2 3" key="1">
    <citation type="journal article" date="2012" name="Genome Biol.">
        <title>Sequencing three crocodilian genomes to illuminate the evolution of archosaurs and amniotes.</title>
        <authorList>
            <person name="St John J.A."/>
            <person name="Braun E.L."/>
            <person name="Isberg S.R."/>
            <person name="Miles L.G."/>
            <person name="Chong A.Y."/>
            <person name="Gongora J."/>
            <person name="Dalzell P."/>
            <person name="Moran C."/>
            <person name="Bed'hom B."/>
            <person name="Abzhanov A."/>
            <person name="Burgess S.C."/>
            <person name="Cooksey A.M."/>
            <person name="Castoe T.A."/>
            <person name="Crawford N.G."/>
            <person name="Densmore L.D."/>
            <person name="Drew J.C."/>
            <person name="Edwards S.V."/>
            <person name="Faircloth B.C."/>
            <person name="Fujita M.K."/>
            <person name="Greenwold M.J."/>
            <person name="Hoffmann F.G."/>
            <person name="Howard J.M."/>
            <person name="Iguchi T."/>
            <person name="Janes D.E."/>
            <person name="Khan S.Y."/>
            <person name="Kohno S."/>
            <person name="de Koning A.J."/>
            <person name="Lance S.L."/>
            <person name="McCarthy F.M."/>
            <person name="McCormack J.E."/>
            <person name="Merchant M.E."/>
            <person name="Peterson D.G."/>
            <person name="Pollock D.D."/>
            <person name="Pourmand N."/>
            <person name="Raney B.J."/>
            <person name="Roessler K.A."/>
            <person name="Sanford J.R."/>
            <person name="Sawyer R.H."/>
            <person name="Schmidt C.J."/>
            <person name="Triplett E.W."/>
            <person name="Tuberville T.D."/>
            <person name="Venegas-Anaya M."/>
            <person name="Howard J.T."/>
            <person name="Jarvis E.D."/>
            <person name="Guillette L.J.Jr."/>
            <person name="Glenn T.C."/>
            <person name="Green R.E."/>
            <person name="Ray D.A."/>
        </authorList>
    </citation>
    <scope>NUCLEOTIDE SEQUENCE [LARGE SCALE GENOMIC DNA]</scope>
    <source>
        <strain evidence="2">KSC_2009_1</strain>
    </source>
</reference>
<comment type="caution">
    <text evidence="2">The sequence shown here is derived from an EMBL/GenBank/DDBJ whole genome shotgun (WGS) entry which is preliminary data.</text>
</comment>
<dbReference type="AlphaFoldDB" id="A0A151M5H3"/>
<name>A0A151M5H3_ALLMI</name>
<keyword evidence="1" id="KW-0732">Signal</keyword>
<proteinExistence type="predicted"/>
<keyword evidence="3" id="KW-1185">Reference proteome</keyword>
<evidence type="ECO:0000313" key="2">
    <source>
        <dbReference type="EMBL" id="KYO19764.1"/>
    </source>
</evidence>
<gene>
    <name evidence="2" type="ORF">Y1Q_0021035</name>
</gene>
<feature type="signal peptide" evidence="1">
    <location>
        <begin position="1"/>
        <end position="15"/>
    </location>
</feature>
<dbReference type="Gene3D" id="2.60.120.200">
    <property type="match status" value="1"/>
</dbReference>
<dbReference type="Proteomes" id="UP000050525">
    <property type="component" value="Unassembled WGS sequence"/>
</dbReference>
<feature type="chain" id="PRO_5012881695" evidence="1">
    <location>
        <begin position="16"/>
        <end position="127"/>
    </location>
</feature>
<protein>
    <submittedName>
        <fullName evidence="2">Uncharacterized protein</fullName>
    </submittedName>
</protein>